<accession>A0A9J6CR56</accession>
<comment type="caution">
    <text evidence="1">The sequence shown here is derived from an EMBL/GenBank/DDBJ whole genome shotgun (WGS) entry which is preliminary data.</text>
</comment>
<dbReference type="Proteomes" id="UP001107558">
    <property type="component" value="Chromosome 1"/>
</dbReference>
<proteinExistence type="predicted"/>
<protein>
    <submittedName>
        <fullName evidence="1">Uncharacterized protein</fullName>
    </submittedName>
</protein>
<dbReference type="Gene3D" id="1.10.510.10">
    <property type="entry name" value="Transferase(Phosphotransferase) domain 1"/>
    <property type="match status" value="1"/>
</dbReference>
<dbReference type="EMBL" id="JADBJN010000001">
    <property type="protein sequence ID" value="KAG5684818.1"/>
    <property type="molecule type" value="Genomic_DNA"/>
</dbReference>
<dbReference type="OrthoDB" id="3205605at2759"/>
<keyword evidence="2" id="KW-1185">Reference proteome</keyword>
<evidence type="ECO:0000313" key="2">
    <source>
        <dbReference type="Proteomes" id="UP001107558"/>
    </source>
</evidence>
<name>A0A9J6CR56_POLVA</name>
<evidence type="ECO:0000313" key="1">
    <source>
        <dbReference type="EMBL" id="KAG5684818.1"/>
    </source>
</evidence>
<dbReference type="AlphaFoldDB" id="A0A9J6CR56"/>
<reference evidence="1" key="1">
    <citation type="submission" date="2021-03" db="EMBL/GenBank/DDBJ databases">
        <title>Chromosome level genome of the anhydrobiotic midge Polypedilum vanderplanki.</title>
        <authorList>
            <person name="Yoshida Y."/>
            <person name="Kikawada T."/>
            <person name="Gusev O."/>
        </authorList>
    </citation>
    <scope>NUCLEOTIDE SEQUENCE</scope>
    <source>
        <strain evidence="1">NIAS01</strain>
        <tissue evidence="1">Whole body or cell culture</tissue>
    </source>
</reference>
<gene>
    <name evidence="1" type="ORF">PVAND_014031</name>
</gene>
<organism evidence="1 2">
    <name type="scientific">Polypedilum vanderplanki</name>
    <name type="common">Sleeping chironomid midge</name>
    <dbReference type="NCBI Taxonomy" id="319348"/>
    <lineage>
        <taxon>Eukaryota</taxon>
        <taxon>Metazoa</taxon>
        <taxon>Ecdysozoa</taxon>
        <taxon>Arthropoda</taxon>
        <taxon>Hexapoda</taxon>
        <taxon>Insecta</taxon>
        <taxon>Pterygota</taxon>
        <taxon>Neoptera</taxon>
        <taxon>Endopterygota</taxon>
        <taxon>Diptera</taxon>
        <taxon>Nematocera</taxon>
        <taxon>Chironomoidea</taxon>
        <taxon>Chironomidae</taxon>
        <taxon>Chironominae</taxon>
        <taxon>Polypedilum</taxon>
        <taxon>Polypedilum</taxon>
    </lineage>
</organism>
<sequence length="103" mass="12331">MRIHEKPPDDDNHIFDNFDQPDDARSAIELIEIKKPVIAAAVENYDRATKDLLNRLLETNPQHRLKSIRTLQRIAFYHNFNFDEIRHRKISPRKLIEDDERMP</sequence>